<keyword evidence="4" id="KW-0812">Transmembrane</keyword>
<keyword evidence="6" id="KW-1185">Reference proteome</keyword>
<dbReference type="AlphaFoldDB" id="A0A9W6YI75"/>
<evidence type="ECO:0000313" key="6">
    <source>
        <dbReference type="Proteomes" id="UP001165083"/>
    </source>
</evidence>
<dbReference type="SMART" id="SM00248">
    <property type="entry name" value="ANK"/>
    <property type="match status" value="3"/>
</dbReference>
<evidence type="ECO:0000313" key="5">
    <source>
        <dbReference type="EMBL" id="GMF65280.1"/>
    </source>
</evidence>
<keyword evidence="4" id="KW-1133">Transmembrane helix</keyword>
<dbReference type="PANTHER" id="PTHR24171">
    <property type="entry name" value="ANKYRIN REPEAT DOMAIN-CONTAINING PROTEIN 39-RELATED"/>
    <property type="match status" value="1"/>
</dbReference>
<dbReference type="Proteomes" id="UP001165083">
    <property type="component" value="Unassembled WGS sequence"/>
</dbReference>
<dbReference type="GO" id="GO:0004842">
    <property type="term" value="F:ubiquitin-protein transferase activity"/>
    <property type="evidence" value="ECO:0007669"/>
    <property type="project" value="TreeGrafter"/>
</dbReference>
<feature type="transmembrane region" description="Helical" evidence="4">
    <location>
        <begin position="49"/>
        <end position="68"/>
    </location>
</feature>
<evidence type="ECO:0000256" key="3">
    <source>
        <dbReference type="PROSITE-ProRule" id="PRU00023"/>
    </source>
</evidence>
<dbReference type="EMBL" id="BSXW01012459">
    <property type="protein sequence ID" value="GMF65280.1"/>
    <property type="molecule type" value="Genomic_DNA"/>
</dbReference>
<dbReference type="SUPFAM" id="SSF48403">
    <property type="entry name" value="Ankyrin repeat"/>
    <property type="match status" value="1"/>
</dbReference>
<organism evidence="5 6">
    <name type="scientific">Phytophthora lilii</name>
    <dbReference type="NCBI Taxonomy" id="2077276"/>
    <lineage>
        <taxon>Eukaryota</taxon>
        <taxon>Sar</taxon>
        <taxon>Stramenopiles</taxon>
        <taxon>Oomycota</taxon>
        <taxon>Peronosporomycetes</taxon>
        <taxon>Peronosporales</taxon>
        <taxon>Peronosporaceae</taxon>
        <taxon>Phytophthora</taxon>
    </lineage>
</organism>
<evidence type="ECO:0000256" key="1">
    <source>
        <dbReference type="ARBA" id="ARBA00022737"/>
    </source>
</evidence>
<dbReference type="GO" id="GO:0085020">
    <property type="term" value="P:protein K6-linked ubiquitination"/>
    <property type="evidence" value="ECO:0007669"/>
    <property type="project" value="TreeGrafter"/>
</dbReference>
<accession>A0A9W6YI75</accession>
<dbReference type="PROSITE" id="PS50297">
    <property type="entry name" value="ANK_REP_REGION"/>
    <property type="match status" value="2"/>
</dbReference>
<dbReference type="Pfam" id="PF12796">
    <property type="entry name" value="Ank_2"/>
    <property type="match status" value="1"/>
</dbReference>
<name>A0A9W6YI75_9STRA</name>
<keyword evidence="4" id="KW-0472">Membrane</keyword>
<gene>
    <name evidence="5" type="ORF">Plil01_001796800</name>
</gene>
<proteinExistence type="predicted"/>
<keyword evidence="2 3" id="KW-0040">ANK repeat</keyword>
<keyword evidence="1" id="KW-0677">Repeat</keyword>
<protein>
    <submittedName>
        <fullName evidence="5">Unnamed protein product</fullName>
    </submittedName>
</protein>
<dbReference type="PANTHER" id="PTHR24171:SF8">
    <property type="entry name" value="BRCA1-ASSOCIATED RING DOMAIN PROTEIN 1"/>
    <property type="match status" value="1"/>
</dbReference>
<feature type="repeat" description="ANK" evidence="3">
    <location>
        <begin position="178"/>
        <end position="210"/>
    </location>
</feature>
<sequence>MAASIPTAVGDLDDDELENAVFHEKNGISGDAPSPAISGLLCCLRNCCLRGTCVIFPCLVFLLVFWSLPSSAATSTRRVFLILAVVPPATYIFLAMLTVVFAYCKQVSLDADNARAAHNYLQTRNQLSKIAVTTGQKQQNSNFPGRFALLLQAARSGDTRTVQLCLGSGQIVDEVDHLGRTALHWASLSGSDEVLSMLLRNGASIDQQDSLDGLTALHYAAFYGHIKSTRLLVCAGASLLLTDNRKLNPLQLTEMASLKLASVQPTHQMIIKYLRGAMKDEVTPPLEHIAGLTVLRLVERQVNGLPQAD</sequence>
<feature type="transmembrane region" description="Helical" evidence="4">
    <location>
        <begin position="80"/>
        <end position="103"/>
    </location>
</feature>
<dbReference type="PROSITE" id="PS50088">
    <property type="entry name" value="ANK_REPEAT"/>
    <property type="match status" value="2"/>
</dbReference>
<dbReference type="Gene3D" id="1.25.40.20">
    <property type="entry name" value="Ankyrin repeat-containing domain"/>
    <property type="match status" value="1"/>
</dbReference>
<dbReference type="OrthoDB" id="194358at2759"/>
<feature type="repeat" description="ANK" evidence="3">
    <location>
        <begin position="212"/>
        <end position="244"/>
    </location>
</feature>
<dbReference type="InterPro" id="IPR036770">
    <property type="entry name" value="Ankyrin_rpt-contain_sf"/>
</dbReference>
<evidence type="ECO:0000256" key="2">
    <source>
        <dbReference type="ARBA" id="ARBA00023043"/>
    </source>
</evidence>
<dbReference type="InterPro" id="IPR002110">
    <property type="entry name" value="Ankyrin_rpt"/>
</dbReference>
<evidence type="ECO:0000256" key="4">
    <source>
        <dbReference type="SAM" id="Phobius"/>
    </source>
</evidence>
<reference evidence="5" key="1">
    <citation type="submission" date="2023-04" db="EMBL/GenBank/DDBJ databases">
        <title>Phytophthora lilii NBRC 32176.</title>
        <authorList>
            <person name="Ichikawa N."/>
            <person name="Sato H."/>
            <person name="Tonouchi N."/>
        </authorList>
    </citation>
    <scope>NUCLEOTIDE SEQUENCE</scope>
    <source>
        <strain evidence="5">NBRC 32176</strain>
    </source>
</reference>
<comment type="caution">
    <text evidence="5">The sequence shown here is derived from an EMBL/GenBank/DDBJ whole genome shotgun (WGS) entry which is preliminary data.</text>
</comment>